<reference evidence="2" key="1">
    <citation type="submission" date="2016-09" db="EMBL/GenBank/DDBJ databases">
        <authorList>
            <person name="Varghese N."/>
            <person name="Submissions S."/>
        </authorList>
    </citation>
    <scope>NUCLEOTIDE SEQUENCE [LARGE SCALE GENOMIC DNA]</scope>
    <source>
        <strain evidence="2">TNe-862</strain>
    </source>
</reference>
<dbReference type="OrthoDB" id="8635634at2"/>
<sequence length="133" mass="15132">MLDTRKILQENLKALLDTRPETSRLNLSREMKVGDGTLGSIQYGKGNPTLQVLEAIARFFNLETWQLLSPNLGQSSVAVKAAVHSKEVGGWPLEKIRQPDFNALPSEDKDEIEHLIAYKMKRFKETRARKKKL</sequence>
<name>A0A1G7A1K1_9BURK</name>
<dbReference type="GO" id="GO:0003677">
    <property type="term" value="F:DNA binding"/>
    <property type="evidence" value="ECO:0007669"/>
    <property type="project" value="InterPro"/>
</dbReference>
<dbReference type="Gene3D" id="1.10.260.40">
    <property type="entry name" value="lambda repressor-like DNA-binding domains"/>
    <property type="match status" value="1"/>
</dbReference>
<dbReference type="Proteomes" id="UP000198908">
    <property type="component" value="Unassembled WGS sequence"/>
</dbReference>
<organism evidence="1 2">
    <name type="scientific">Paraburkholderia lycopersici</name>
    <dbReference type="NCBI Taxonomy" id="416944"/>
    <lineage>
        <taxon>Bacteria</taxon>
        <taxon>Pseudomonadati</taxon>
        <taxon>Pseudomonadota</taxon>
        <taxon>Betaproteobacteria</taxon>
        <taxon>Burkholderiales</taxon>
        <taxon>Burkholderiaceae</taxon>
        <taxon>Paraburkholderia</taxon>
    </lineage>
</organism>
<accession>A0A1G7A1K1</accession>
<dbReference type="AlphaFoldDB" id="A0A1G7A1K1"/>
<evidence type="ECO:0000313" key="2">
    <source>
        <dbReference type="Proteomes" id="UP000198908"/>
    </source>
</evidence>
<proteinExistence type="predicted"/>
<dbReference type="EMBL" id="FMYQ01000032">
    <property type="protein sequence ID" value="SDE08650.1"/>
    <property type="molecule type" value="Genomic_DNA"/>
</dbReference>
<evidence type="ECO:0000313" key="1">
    <source>
        <dbReference type="EMBL" id="SDE08650.1"/>
    </source>
</evidence>
<dbReference type="RefSeq" id="WP_092004004.1">
    <property type="nucleotide sequence ID" value="NZ_FMYQ01000032.1"/>
</dbReference>
<dbReference type="InterPro" id="IPR010982">
    <property type="entry name" value="Lambda_DNA-bd_dom_sf"/>
</dbReference>
<dbReference type="SUPFAM" id="SSF47413">
    <property type="entry name" value="lambda repressor-like DNA-binding domains"/>
    <property type="match status" value="1"/>
</dbReference>
<keyword evidence="2" id="KW-1185">Reference proteome</keyword>
<protein>
    <submittedName>
        <fullName evidence="1">Uncharacterized protein</fullName>
    </submittedName>
</protein>
<gene>
    <name evidence="1" type="ORF">SAMN05421548_13248</name>
</gene>